<dbReference type="PANTHER" id="PTHR13767:SF2">
    <property type="entry name" value="PSEUDOURIDYLATE SYNTHASE TRUB1"/>
    <property type="match status" value="1"/>
</dbReference>
<dbReference type="InterPro" id="IPR002501">
    <property type="entry name" value="PsdUridine_synth_N"/>
</dbReference>
<dbReference type="GO" id="GO:0003723">
    <property type="term" value="F:RNA binding"/>
    <property type="evidence" value="ECO:0007669"/>
    <property type="project" value="InterPro"/>
</dbReference>
<dbReference type="GO" id="GO:1990481">
    <property type="term" value="P:mRNA pseudouridine synthesis"/>
    <property type="evidence" value="ECO:0007669"/>
    <property type="project" value="TreeGrafter"/>
</dbReference>
<name>A0A9D1DYB7_9FIRM</name>
<dbReference type="CDD" id="cd02573">
    <property type="entry name" value="PseudoU_synth_EcTruB"/>
    <property type="match status" value="1"/>
</dbReference>
<dbReference type="GO" id="GO:0160148">
    <property type="term" value="F:tRNA pseudouridine(55) synthase activity"/>
    <property type="evidence" value="ECO:0007669"/>
    <property type="project" value="UniProtKB-EC"/>
</dbReference>
<accession>A0A9D1DYB7</accession>
<feature type="domain" description="Pseudouridine synthase II N-terminal" evidence="6">
    <location>
        <begin position="23"/>
        <end position="172"/>
    </location>
</feature>
<dbReference type="HAMAP" id="MF_01080">
    <property type="entry name" value="TruB_bact"/>
    <property type="match status" value="1"/>
</dbReference>
<proteinExistence type="inferred from homology"/>
<dbReference type="Pfam" id="PF16198">
    <property type="entry name" value="TruB_C_2"/>
    <property type="match status" value="1"/>
</dbReference>
<sequence length="303" mass="32908">MNGVLCIDKPEGMTSFDVIARLRRITHTRRIGHTGTLDPMATGLLPVLFGTATKACDLMPESGKRYRAAFQLGVTSDTEDIWGTLSPTGAAFPEKEAVEAALVPFRGEILQLPPMYSALSVGGKRLYELAREGKTVERTPRPVTISRLDLLAYDPVSGRGELDVACSKGTYIRTLCADLGASLGTGAVMAALRRTEACGFTLGDALTLEEAAVRMEAGTLETSLLPAEQLFTGYPALKLNEIQTRMFLNGVRLDLGRIPGALTFSADTPWRIYDFQGQFLGLGKGFPAEKELRLLKFFIERNG</sequence>
<evidence type="ECO:0000259" key="7">
    <source>
        <dbReference type="Pfam" id="PF16198"/>
    </source>
</evidence>
<evidence type="ECO:0000256" key="1">
    <source>
        <dbReference type="ARBA" id="ARBA00000385"/>
    </source>
</evidence>
<dbReference type="GO" id="GO:0031119">
    <property type="term" value="P:tRNA pseudouridine synthesis"/>
    <property type="evidence" value="ECO:0007669"/>
    <property type="project" value="UniProtKB-UniRule"/>
</dbReference>
<protein>
    <recommendedName>
        <fullName evidence="5">tRNA pseudouridine synthase B</fullName>
        <ecNumber evidence="5">5.4.99.25</ecNumber>
    </recommendedName>
    <alternativeName>
        <fullName evidence="5">tRNA pseudouridine(55) synthase</fullName>
        <shortName evidence="5">Psi55 synthase</shortName>
    </alternativeName>
    <alternativeName>
        <fullName evidence="5">tRNA pseudouridylate synthase</fullName>
    </alternativeName>
    <alternativeName>
        <fullName evidence="5">tRNA-uridine isomerase</fullName>
    </alternativeName>
</protein>
<dbReference type="PANTHER" id="PTHR13767">
    <property type="entry name" value="TRNA-PSEUDOURIDINE SYNTHASE"/>
    <property type="match status" value="1"/>
</dbReference>
<comment type="function">
    <text evidence="5">Responsible for synthesis of pseudouridine from uracil-55 in the psi GC loop of transfer RNAs.</text>
</comment>
<comment type="caution">
    <text evidence="8">The sequence shown here is derived from an EMBL/GenBank/DDBJ whole genome shotgun (WGS) entry which is preliminary data.</text>
</comment>
<dbReference type="EC" id="5.4.99.25" evidence="5"/>
<evidence type="ECO:0000256" key="4">
    <source>
        <dbReference type="ARBA" id="ARBA00023235"/>
    </source>
</evidence>
<feature type="active site" description="Nucleophile" evidence="5">
    <location>
        <position position="38"/>
    </location>
</feature>
<dbReference type="Gene3D" id="3.30.2350.10">
    <property type="entry name" value="Pseudouridine synthase"/>
    <property type="match status" value="1"/>
</dbReference>
<evidence type="ECO:0000259" key="6">
    <source>
        <dbReference type="Pfam" id="PF01509"/>
    </source>
</evidence>
<dbReference type="Pfam" id="PF01509">
    <property type="entry name" value="TruB_N"/>
    <property type="match status" value="1"/>
</dbReference>
<dbReference type="NCBIfam" id="TIGR00431">
    <property type="entry name" value="TruB"/>
    <property type="match status" value="1"/>
</dbReference>
<reference evidence="8" key="1">
    <citation type="submission" date="2020-10" db="EMBL/GenBank/DDBJ databases">
        <authorList>
            <person name="Gilroy R."/>
        </authorList>
    </citation>
    <scope>NUCLEOTIDE SEQUENCE</scope>
    <source>
        <strain evidence="8">CHK189-12415</strain>
    </source>
</reference>
<dbReference type="InterPro" id="IPR014780">
    <property type="entry name" value="tRNA_psdUridine_synth_TruB"/>
</dbReference>
<dbReference type="InterPro" id="IPR032819">
    <property type="entry name" value="TruB_C"/>
</dbReference>
<gene>
    <name evidence="5 8" type="primary">truB</name>
    <name evidence="8" type="ORF">IAB37_05715</name>
</gene>
<comment type="similarity">
    <text evidence="2 5">Belongs to the pseudouridine synthase TruB family. Type 1 subfamily.</text>
</comment>
<comment type="catalytic activity">
    <reaction evidence="1 5">
        <text>uridine(55) in tRNA = pseudouridine(55) in tRNA</text>
        <dbReference type="Rhea" id="RHEA:42532"/>
        <dbReference type="Rhea" id="RHEA-COMP:10101"/>
        <dbReference type="Rhea" id="RHEA-COMP:10102"/>
        <dbReference type="ChEBI" id="CHEBI:65314"/>
        <dbReference type="ChEBI" id="CHEBI:65315"/>
        <dbReference type="EC" id="5.4.99.25"/>
    </reaction>
</comment>
<evidence type="ECO:0000313" key="9">
    <source>
        <dbReference type="Proteomes" id="UP000824241"/>
    </source>
</evidence>
<dbReference type="InterPro" id="IPR020103">
    <property type="entry name" value="PsdUridine_synth_cat_dom_sf"/>
</dbReference>
<feature type="domain" description="tRNA pseudouridylate synthase B C-terminal" evidence="7">
    <location>
        <begin position="173"/>
        <end position="231"/>
    </location>
</feature>
<reference evidence="8" key="2">
    <citation type="journal article" date="2021" name="PeerJ">
        <title>Extensive microbial diversity within the chicken gut microbiome revealed by metagenomics and culture.</title>
        <authorList>
            <person name="Gilroy R."/>
            <person name="Ravi A."/>
            <person name="Getino M."/>
            <person name="Pursley I."/>
            <person name="Horton D.L."/>
            <person name="Alikhan N.F."/>
            <person name="Baker D."/>
            <person name="Gharbi K."/>
            <person name="Hall N."/>
            <person name="Watson M."/>
            <person name="Adriaenssens E.M."/>
            <person name="Foster-Nyarko E."/>
            <person name="Jarju S."/>
            <person name="Secka A."/>
            <person name="Antonio M."/>
            <person name="Oren A."/>
            <person name="Chaudhuri R.R."/>
            <person name="La Ragione R."/>
            <person name="Hildebrand F."/>
            <person name="Pallen M.J."/>
        </authorList>
    </citation>
    <scope>NUCLEOTIDE SEQUENCE</scope>
    <source>
        <strain evidence="8">CHK189-12415</strain>
    </source>
</reference>
<keyword evidence="4 5" id="KW-0413">Isomerase</keyword>
<dbReference type="AlphaFoldDB" id="A0A9D1DYB7"/>
<organism evidence="8 9">
    <name type="scientific">Candidatus Faecivivens stercoravium</name>
    <dbReference type="NCBI Taxonomy" id="2840803"/>
    <lineage>
        <taxon>Bacteria</taxon>
        <taxon>Bacillati</taxon>
        <taxon>Bacillota</taxon>
        <taxon>Clostridia</taxon>
        <taxon>Eubacteriales</taxon>
        <taxon>Oscillospiraceae</taxon>
        <taxon>Oscillospiraceae incertae sedis</taxon>
        <taxon>Candidatus Faecivivens</taxon>
    </lineage>
</organism>
<dbReference type="SUPFAM" id="SSF55120">
    <property type="entry name" value="Pseudouridine synthase"/>
    <property type="match status" value="1"/>
</dbReference>
<dbReference type="Proteomes" id="UP000824241">
    <property type="component" value="Unassembled WGS sequence"/>
</dbReference>
<evidence type="ECO:0000256" key="3">
    <source>
        <dbReference type="ARBA" id="ARBA00022694"/>
    </source>
</evidence>
<dbReference type="EMBL" id="DVHA01000183">
    <property type="protein sequence ID" value="HIR61054.1"/>
    <property type="molecule type" value="Genomic_DNA"/>
</dbReference>
<evidence type="ECO:0000256" key="5">
    <source>
        <dbReference type="HAMAP-Rule" id="MF_01080"/>
    </source>
</evidence>
<keyword evidence="3 5" id="KW-0819">tRNA processing</keyword>
<evidence type="ECO:0000256" key="2">
    <source>
        <dbReference type="ARBA" id="ARBA00005642"/>
    </source>
</evidence>
<evidence type="ECO:0000313" key="8">
    <source>
        <dbReference type="EMBL" id="HIR61054.1"/>
    </source>
</evidence>